<evidence type="ECO:0000259" key="4">
    <source>
        <dbReference type="PROSITE" id="PS50076"/>
    </source>
</evidence>
<comment type="caution">
    <text evidence="5">The sequence shown here is derived from an EMBL/GenBank/DDBJ whole genome shotgun (WGS) entry which is preliminary data.</text>
</comment>
<gene>
    <name evidence="5" type="ORF">HII30_09420</name>
</gene>
<evidence type="ECO:0000256" key="2">
    <source>
        <dbReference type="ARBA" id="ARBA00023016"/>
    </source>
</evidence>
<keyword evidence="3" id="KW-0472">Membrane</keyword>
<protein>
    <submittedName>
        <fullName evidence="5">J domain-containing protein</fullName>
    </submittedName>
</protein>
<reference evidence="5 6" key="1">
    <citation type="submission" date="2020-04" db="EMBL/GenBank/DDBJ databases">
        <title>Paenibacillus algicola sp. nov., a novel marine bacterium producing alginate lyase.</title>
        <authorList>
            <person name="Huang H."/>
        </authorList>
    </citation>
    <scope>NUCLEOTIDE SEQUENCE [LARGE SCALE GENOMIC DNA]</scope>
    <source>
        <strain evidence="5 6">L7-75</strain>
    </source>
</reference>
<dbReference type="InterPro" id="IPR036869">
    <property type="entry name" value="J_dom_sf"/>
</dbReference>
<keyword evidence="6" id="KW-1185">Reference proteome</keyword>
<dbReference type="Proteomes" id="UP000565468">
    <property type="component" value="Unassembled WGS sequence"/>
</dbReference>
<sequence>MDQMKQAYEKLGLPETATREELDDRYTLLMRQARSEQRRNPDQAEETEARFSEMTKAYRFILEEEKRISLEEISRQKYSKFRGFAGPAEKIEHFFRYYRYHLLGGLALLGLAVYIVISVFNYRAEQERLAKLPPVDLSVMFLGSFMLPDNGNDTEPIEKAILEQFPEWKRVAVNVTYVPPLNSNNPNDAAMLQKAMIMLTSERPDLYITDQNAYNWVGHQGIFQDLEDEINNELKDSASPDLLVTDQLEEDTSEKVYAVNIQDSPLTEQLPIAKQDNESLIAGISGATEKDQNALLFLKRYLEADLK</sequence>
<dbReference type="PROSITE" id="PS50076">
    <property type="entry name" value="DNAJ_2"/>
    <property type="match status" value="1"/>
</dbReference>
<keyword evidence="1" id="KW-0235">DNA replication</keyword>
<dbReference type="PRINTS" id="PR00625">
    <property type="entry name" value="JDOMAIN"/>
</dbReference>
<evidence type="ECO:0000313" key="5">
    <source>
        <dbReference type="EMBL" id="NMO95988.1"/>
    </source>
</evidence>
<feature type="domain" description="J" evidence="4">
    <location>
        <begin position="6"/>
        <end position="82"/>
    </location>
</feature>
<keyword evidence="3" id="KW-1133">Transmembrane helix</keyword>
<name>A0A848M4I6_PAELE</name>
<dbReference type="Gene3D" id="1.10.287.110">
    <property type="entry name" value="DnaJ domain"/>
    <property type="match status" value="1"/>
</dbReference>
<evidence type="ECO:0000313" key="6">
    <source>
        <dbReference type="Proteomes" id="UP000565468"/>
    </source>
</evidence>
<feature type="transmembrane region" description="Helical" evidence="3">
    <location>
        <begin position="100"/>
        <end position="122"/>
    </location>
</feature>
<evidence type="ECO:0000256" key="1">
    <source>
        <dbReference type="ARBA" id="ARBA00022705"/>
    </source>
</evidence>
<proteinExistence type="predicted"/>
<organism evidence="5 6">
    <name type="scientific">Paenibacillus lemnae</name>
    <dbReference type="NCBI Taxonomy" id="1330551"/>
    <lineage>
        <taxon>Bacteria</taxon>
        <taxon>Bacillati</taxon>
        <taxon>Bacillota</taxon>
        <taxon>Bacilli</taxon>
        <taxon>Bacillales</taxon>
        <taxon>Paenibacillaceae</taxon>
        <taxon>Paenibacillus</taxon>
    </lineage>
</organism>
<dbReference type="RefSeq" id="WP_169504779.1">
    <property type="nucleotide sequence ID" value="NZ_JABBPN010000007.1"/>
</dbReference>
<dbReference type="SUPFAM" id="SSF46565">
    <property type="entry name" value="Chaperone J-domain"/>
    <property type="match status" value="1"/>
</dbReference>
<dbReference type="GO" id="GO:0006260">
    <property type="term" value="P:DNA replication"/>
    <property type="evidence" value="ECO:0007669"/>
    <property type="project" value="UniProtKB-KW"/>
</dbReference>
<evidence type="ECO:0000256" key="3">
    <source>
        <dbReference type="SAM" id="Phobius"/>
    </source>
</evidence>
<dbReference type="InterPro" id="IPR001623">
    <property type="entry name" value="DnaJ_domain"/>
</dbReference>
<keyword evidence="3" id="KW-0812">Transmembrane</keyword>
<dbReference type="AlphaFoldDB" id="A0A848M4I6"/>
<accession>A0A848M4I6</accession>
<dbReference type="EMBL" id="JABBPN010000007">
    <property type="protein sequence ID" value="NMO95988.1"/>
    <property type="molecule type" value="Genomic_DNA"/>
</dbReference>
<keyword evidence="2" id="KW-0346">Stress response</keyword>